<evidence type="ECO:0000259" key="8">
    <source>
        <dbReference type="PROSITE" id="PS51296"/>
    </source>
</evidence>
<keyword evidence="2" id="KW-0479">Metal-binding</keyword>
<comment type="cofactor">
    <cofactor evidence="6">
        <name>[2Fe-2S] cluster</name>
        <dbReference type="ChEBI" id="CHEBI:190135"/>
    </cofactor>
</comment>
<evidence type="ECO:0000313" key="10">
    <source>
        <dbReference type="Proteomes" id="UP000663651"/>
    </source>
</evidence>
<reference evidence="9 10" key="1">
    <citation type="submission" date="2021-03" db="EMBL/GenBank/DDBJ databases">
        <title>Geobacter metallireducens gen. nov. sp. nov., a microorganism capable of coupling the complete oxidation of organic compounds to the reduction of iron and other metals.</title>
        <authorList>
            <person name="Li Y."/>
        </authorList>
    </citation>
    <scope>NUCLEOTIDE SEQUENCE [LARGE SCALE GENOMIC DNA]</scope>
    <source>
        <strain evidence="9 10">Jerry-YX</strain>
    </source>
</reference>
<dbReference type="SUPFAM" id="SSF50022">
    <property type="entry name" value="ISP domain"/>
    <property type="match status" value="1"/>
</dbReference>
<evidence type="ECO:0000256" key="5">
    <source>
        <dbReference type="ARBA" id="ARBA00023157"/>
    </source>
</evidence>
<accession>A0ABX7Q788</accession>
<name>A0ABX7Q788_9BACT</name>
<keyword evidence="7" id="KW-0812">Transmembrane</keyword>
<evidence type="ECO:0000313" key="9">
    <source>
        <dbReference type="EMBL" id="QSV47249.1"/>
    </source>
</evidence>
<keyword evidence="4" id="KW-0411">Iron-sulfur</keyword>
<dbReference type="PRINTS" id="PR00162">
    <property type="entry name" value="RIESKE"/>
</dbReference>
<evidence type="ECO:0000256" key="6">
    <source>
        <dbReference type="ARBA" id="ARBA00034078"/>
    </source>
</evidence>
<dbReference type="InterPro" id="IPR014349">
    <property type="entry name" value="Rieske_Fe-S_prot"/>
</dbReference>
<evidence type="ECO:0000256" key="7">
    <source>
        <dbReference type="SAM" id="Phobius"/>
    </source>
</evidence>
<sequence length="131" mass="14531">MAAVDRGRRHFIAALIAFIASLAAAWRFLVPRRRKGGERFVIDAAAVPPRGALVYRERRLAVMRDGGEMYALNLTCTHLGCTVTVTPGEIVCPCHGSRFDLKGNVLKGPAERPLARYRLEIREGRVEIYPG</sequence>
<feature type="domain" description="Rieske" evidence="8">
    <location>
        <begin position="39"/>
        <end position="128"/>
    </location>
</feature>
<evidence type="ECO:0000256" key="4">
    <source>
        <dbReference type="ARBA" id="ARBA00023014"/>
    </source>
</evidence>
<dbReference type="Pfam" id="PF00355">
    <property type="entry name" value="Rieske"/>
    <property type="match status" value="1"/>
</dbReference>
<protein>
    <submittedName>
        <fullName evidence="9">Ubiquinol-cytochrome c reductase iron-sulfur subunit</fullName>
    </submittedName>
</protein>
<keyword evidence="5" id="KW-1015">Disulfide bond</keyword>
<keyword evidence="7" id="KW-0472">Membrane</keyword>
<organism evidence="9 10">
    <name type="scientific">Geobacter benzoatilyticus</name>
    <dbReference type="NCBI Taxonomy" id="2815309"/>
    <lineage>
        <taxon>Bacteria</taxon>
        <taxon>Pseudomonadati</taxon>
        <taxon>Thermodesulfobacteriota</taxon>
        <taxon>Desulfuromonadia</taxon>
        <taxon>Geobacterales</taxon>
        <taxon>Geobacteraceae</taxon>
        <taxon>Geobacter</taxon>
    </lineage>
</organism>
<dbReference type="PANTHER" id="PTHR10134">
    <property type="entry name" value="CYTOCHROME B-C1 COMPLEX SUBUNIT RIESKE, MITOCHONDRIAL"/>
    <property type="match status" value="1"/>
</dbReference>
<dbReference type="InterPro" id="IPR005805">
    <property type="entry name" value="Rieske_Fe-S_prot_C"/>
</dbReference>
<gene>
    <name evidence="9" type="ORF">JZM60_08315</name>
</gene>
<evidence type="ECO:0000256" key="2">
    <source>
        <dbReference type="ARBA" id="ARBA00022723"/>
    </source>
</evidence>
<dbReference type="EMBL" id="CP071382">
    <property type="protein sequence ID" value="QSV47249.1"/>
    <property type="molecule type" value="Genomic_DNA"/>
</dbReference>
<keyword evidence="3" id="KW-0408">Iron</keyword>
<keyword evidence="10" id="KW-1185">Reference proteome</keyword>
<dbReference type="Proteomes" id="UP000663651">
    <property type="component" value="Chromosome"/>
</dbReference>
<proteinExistence type="predicted"/>
<keyword evidence="1" id="KW-0001">2Fe-2S</keyword>
<dbReference type="Gene3D" id="2.102.10.10">
    <property type="entry name" value="Rieske [2Fe-2S] iron-sulphur domain"/>
    <property type="match status" value="1"/>
</dbReference>
<keyword evidence="7" id="KW-1133">Transmembrane helix</keyword>
<dbReference type="RefSeq" id="WP_207165316.1">
    <property type="nucleotide sequence ID" value="NZ_CP071382.1"/>
</dbReference>
<dbReference type="InterPro" id="IPR017941">
    <property type="entry name" value="Rieske_2Fe-2S"/>
</dbReference>
<dbReference type="InterPro" id="IPR036922">
    <property type="entry name" value="Rieske_2Fe-2S_sf"/>
</dbReference>
<feature type="transmembrane region" description="Helical" evidence="7">
    <location>
        <begin position="12"/>
        <end position="30"/>
    </location>
</feature>
<evidence type="ECO:0000256" key="1">
    <source>
        <dbReference type="ARBA" id="ARBA00022714"/>
    </source>
</evidence>
<dbReference type="PROSITE" id="PS51296">
    <property type="entry name" value="RIESKE"/>
    <property type="match status" value="1"/>
</dbReference>
<evidence type="ECO:0000256" key="3">
    <source>
        <dbReference type="ARBA" id="ARBA00023004"/>
    </source>
</evidence>
<dbReference type="CDD" id="cd03467">
    <property type="entry name" value="Rieske"/>
    <property type="match status" value="1"/>
</dbReference>